<dbReference type="InterPro" id="IPR027417">
    <property type="entry name" value="P-loop_NTPase"/>
</dbReference>
<feature type="region of interest" description="Disordered" evidence="1">
    <location>
        <begin position="832"/>
        <end position="851"/>
    </location>
</feature>
<evidence type="ECO:0000259" key="2">
    <source>
        <dbReference type="Pfam" id="PF20703"/>
    </source>
</evidence>
<name>A0ABU7PWZ2_9ACTN</name>
<evidence type="ECO:0000313" key="3">
    <source>
        <dbReference type="EMBL" id="MEE4593607.1"/>
    </source>
</evidence>
<feature type="compositionally biased region" description="Basic and acidic residues" evidence="1">
    <location>
        <begin position="862"/>
        <end position="873"/>
    </location>
</feature>
<evidence type="ECO:0000313" key="4">
    <source>
        <dbReference type="Proteomes" id="UP001354709"/>
    </source>
</evidence>
<dbReference type="Gene3D" id="2.40.10.120">
    <property type="match status" value="1"/>
</dbReference>
<feature type="region of interest" description="Disordered" evidence="1">
    <location>
        <begin position="1076"/>
        <end position="1098"/>
    </location>
</feature>
<feature type="compositionally biased region" description="Low complexity" evidence="1">
    <location>
        <begin position="1083"/>
        <end position="1095"/>
    </location>
</feature>
<protein>
    <submittedName>
        <fullName evidence="3">Trypsin-like peptidase domain-containing protein</fullName>
    </submittedName>
</protein>
<feature type="region of interest" description="Disordered" evidence="1">
    <location>
        <begin position="862"/>
        <end position="882"/>
    </location>
</feature>
<dbReference type="InterPro" id="IPR009003">
    <property type="entry name" value="Peptidase_S1_PA"/>
</dbReference>
<feature type="domain" description="Novel STAND NTPase 1" evidence="2">
    <location>
        <begin position="218"/>
        <end position="618"/>
    </location>
</feature>
<dbReference type="SUPFAM" id="SSF75011">
    <property type="entry name" value="3-carboxy-cis,cis-mucoante lactonizing enzyme"/>
    <property type="match status" value="1"/>
</dbReference>
<evidence type="ECO:0000256" key="1">
    <source>
        <dbReference type="SAM" id="MobiDB-lite"/>
    </source>
</evidence>
<dbReference type="Proteomes" id="UP001354709">
    <property type="component" value="Unassembled WGS sequence"/>
</dbReference>
<dbReference type="EMBL" id="JAZBJO010000008">
    <property type="protein sequence ID" value="MEE4593607.1"/>
    <property type="molecule type" value="Genomic_DNA"/>
</dbReference>
<dbReference type="InterPro" id="IPR049052">
    <property type="entry name" value="nSTAND1"/>
</dbReference>
<dbReference type="SUPFAM" id="SSF52540">
    <property type="entry name" value="P-loop containing nucleoside triphosphate hydrolases"/>
    <property type="match status" value="1"/>
</dbReference>
<sequence>MKQDIAAPSDASVVRILNAGGRPEGAGFLGGYREVITCAHVVARALGIPSDTLAEPPAGRLWVDFPLAESGRAMEVRIASWTPVRADGSGDVAVLRLLTDPPARATVARLVEDVAEPDRRVRTFGFPAAYDDGAWSVGWLRGRTGAGWLQYDTDSSSEHRVQTGFSGAPVWDVAEGGVVGMVVAADDRPDVRTAYLIPTQTLRESSSTLGETALPACPFRALEPFEERDARLFHGREEPTRRIVDLLGYAPAISLVGPSGCGKSSLLHAGALPRLRARRDLEIVAFRPGQLGRSPLTALVLALLPRLEPDLTETARLTELPRLTDLVRTGHLPAVVDRLLERQGKDRLLVVADQFEEVLIGTERAELDALAAALGHALHPGSRLRIVTTLRADFLTPALHHPGLAPLLAGDRLFTVGAMSDEELRAAIERPLHHTGVRYEPGLVDRILGDLGSDPGRLPLLEFTLTKLWERQRRGVMGHAAYESLGRVNDALVTHAEQIWTGALSEEEHRAARTLLVQLVHPGDGRVAPTRRTLTRSELPPEQWRIAQRLMTTRLVVPGEEYRPGDGPPEETVELAHETLLTHWSRLRAFFEADRDFRVWQEDLRRRIAPWAADKRSRGRLLRGADLRDAREWHARRQGELLPAEREYIEASVHGAHRRRTAIVALVVVLGLIGGLLGLAVRSWQEDVTTDSATRASRVLLQQSRDAETDATNTGAAYTALLLALRAYRTQDTGQTRARLGEMYARYGFADLLAPRYTSVNGLLTDMTGPLPSSSLIDAEGQVIASRDATGEVVVLERTDSGVRRRLPAGRDADVTAVSPDGSLVAMAKAPLFSDPGGGQSTPSNDPRGLPVHLYDMRSGKDRTLARPEKGDPLPDTSGEIPGLPDLEFPELELPDIPGLAMPTTYARLAFSPDGSVLLGQTGLFGEDGRLVLWDTATGRIEKTMPGLPEPVTALWLDNGGKHLITMNETTAKGASMETTVSVKRWDLSGSSPRGRRLFAFPSSTKKAVVADVSPDLTRAAVTETRIGDLKVDHRLSVYQLPSGRLLRQKRSSQQDAVTGVSVSTGGSRILVYGGATGASVPSSSSSSSSSSGGSADDRFLTRVDSRWQIDLLGPGDAPSAVLSERGLLAVIGPGKGDPLRRLPGPTPGTGQPTAAAAKRPSAPEAKRWMAHLCDILGDETLPTAVAEKLPPGAYRGALCTRKE</sequence>
<dbReference type="SUPFAM" id="SSF50494">
    <property type="entry name" value="Trypsin-like serine proteases"/>
    <property type="match status" value="1"/>
</dbReference>
<dbReference type="Gene3D" id="2.130.10.10">
    <property type="entry name" value="YVTN repeat-like/Quinoprotein amine dehydrogenase"/>
    <property type="match status" value="1"/>
</dbReference>
<keyword evidence="4" id="KW-1185">Reference proteome</keyword>
<organism evidence="3 4">
    <name type="scientific">Streptomyces asiaticus subsp. ignotus</name>
    <dbReference type="NCBI Taxonomy" id="3098222"/>
    <lineage>
        <taxon>Bacteria</taxon>
        <taxon>Bacillati</taxon>
        <taxon>Actinomycetota</taxon>
        <taxon>Actinomycetes</taxon>
        <taxon>Kitasatosporales</taxon>
        <taxon>Streptomycetaceae</taxon>
        <taxon>Streptomyces</taxon>
        <taxon>Streptomyces violaceusniger group</taxon>
    </lineage>
</organism>
<comment type="caution">
    <text evidence="3">The sequence shown here is derived from an EMBL/GenBank/DDBJ whole genome shotgun (WGS) entry which is preliminary data.</text>
</comment>
<gene>
    <name evidence="3" type="ORF">V2J94_17180</name>
</gene>
<dbReference type="RefSeq" id="WP_330809424.1">
    <property type="nucleotide sequence ID" value="NZ_JAZBJO010000008.1"/>
</dbReference>
<dbReference type="Pfam" id="PF13365">
    <property type="entry name" value="Trypsin_2"/>
    <property type="match status" value="1"/>
</dbReference>
<dbReference type="InterPro" id="IPR015943">
    <property type="entry name" value="WD40/YVTN_repeat-like_dom_sf"/>
</dbReference>
<dbReference type="Pfam" id="PF20703">
    <property type="entry name" value="nSTAND1"/>
    <property type="match status" value="1"/>
</dbReference>
<reference evidence="3 4" key="1">
    <citation type="submission" date="2023-11" db="EMBL/GenBank/DDBJ databases">
        <title>30 novel species of actinomycetes from the DSMZ collection.</title>
        <authorList>
            <person name="Nouioui I."/>
        </authorList>
    </citation>
    <scope>NUCLEOTIDE SEQUENCE [LARGE SCALE GENOMIC DNA]</scope>
    <source>
        <strain evidence="3 4">DSM 41524</strain>
    </source>
</reference>
<proteinExistence type="predicted"/>
<feature type="region of interest" description="Disordered" evidence="1">
    <location>
        <begin position="1134"/>
        <end position="1163"/>
    </location>
</feature>
<feature type="compositionally biased region" description="Low complexity" evidence="1">
    <location>
        <begin position="1149"/>
        <end position="1163"/>
    </location>
</feature>
<accession>A0ABU7PWZ2</accession>